<evidence type="ECO:0000313" key="2">
    <source>
        <dbReference type="Proteomes" id="UP001595715"/>
    </source>
</evidence>
<keyword evidence="2" id="KW-1185">Reference proteome</keyword>
<protein>
    <submittedName>
        <fullName evidence="1">Uncharacterized protein</fullName>
    </submittedName>
</protein>
<organism evidence="1 2">
    <name type="scientific">Paenibacillus xanthanilyticus</name>
    <dbReference type="NCBI Taxonomy" id="1783531"/>
    <lineage>
        <taxon>Bacteria</taxon>
        <taxon>Bacillati</taxon>
        <taxon>Bacillota</taxon>
        <taxon>Bacilli</taxon>
        <taxon>Bacillales</taxon>
        <taxon>Paenibacillaceae</taxon>
        <taxon>Paenibacillus</taxon>
    </lineage>
</organism>
<evidence type="ECO:0000313" key="1">
    <source>
        <dbReference type="EMBL" id="MFC4101273.1"/>
    </source>
</evidence>
<dbReference type="EMBL" id="JBHSAM010000028">
    <property type="protein sequence ID" value="MFC4101273.1"/>
    <property type="molecule type" value="Genomic_DNA"/>
</dbReference>
<accession>A0ABV8K5I2</accession>
<dbReference type="Proteomes" id="UP001595715">
    <property type="component" value="Unassembled WGS sequence"/>
</dbReference>
<gene>
    <name evidence="1" type="ORF">ACFOZ8_16655</name>
</gene>
<sequence length="150" mass="16244">MKKVPRAGMLLLLGAILTGCSDGVPAGAVEATASLSETNASAIHKLELGRPDNQHPGRYPAVAETTDPGKVQQFVAWMEAVPWENAEVSMSRPPDLKIVGTSTGVRETFAIWLSTNGRSYEVVVEGRSLYGKMSRRDSESLRKWIESSLS</sequence>
<name>A0ABV8K5I2_9BACL</name>
<dbReference type="RefSeq" id="WP_377719892.1">
    <property type="nucleotide sequence ID" value="NZ_JBHSAM010000028.1"/>
</dbReference>
<reference evidence="2" key="1">
    <citation type="journal article" date="2019" name="Int. J. Syst. Evol. Microbiol.">
        <title>The Global Catalogue of Microorganisms (GCM) 10K type strain sequencing project: providing services to taxonomists for standard genome sequencing and annotation.</title>
        <authorList>
            <consortium name="The Broad Institute Genomics Platform"/>
            <consortium name="The Broad Institute Genome Sequencing Center for Infectious Disease"/>
            <person name="Wu L."/>
            <person name="Ma J."/>
        </authorList>
    </citation>
    <scope>NUCLEOTIDE SEQUENCE [LARGE SCALE GENOMIC DNA]</scope>
    <source>
        <strain evidence="2">IBRC-M 10987</strain>
    </source>
</reference>
<dbReference type="PROSITE" id="PS51257">
    <property type="entry name" value="PROKAR_LIPOPROTEIN"/>
    <property type="match status" value="1"/>
</dbReference>
<proteinExistence type="predicted"/>
<comment type="caution">
    <text evidence="1">The sequence shown here is derived from an EMBL/GenBank/DDBJ whole genome shotgun (WGS) entry which is preliminary data.</text>
</comment>